<dbReference type="EMBL" id="BSDD01000001">
    <property type="protein sequence ID" value="GLH68551.1"/>
    <property type="molecule type" value="Genomic_DNA"/>
</dbReference>
<proteinExistence type="predicted"/>
<dbReference type="PROSITE" id="PS51257">
    <property type="entry name" value="PROKAR_LIPOPROTEIN"/>
    <property type="match status" value="1"/>
</dbReference>
<dbReference type="Proteomes" id="UP001165089">
    <property type="component" value="Unassembled WGS sequence"/>
</dbReference>
<evidence type="ECO:0008006" key="3">
    <source>
        <dbReference type="Google" id="ProtNLM"/>
    </source>
</evidence>
<evidence type="ECO:0000313" key="1">
    <source>
        <dbReference type="EMBL" id="GLH68551.1"/>
    </source>
</evidence>
<protein>
    <recommendedName>
        <fullName evidence="3">DUF3261 domain-containing protein</fullName>
    </recommendedName>
</protein>
<reference evidence="1 2" key="1">
    <citation type="journal article" date="2023" name="Antonie Van Leeuwenhoek">
        <title>Mesoterricola silvestris gen. nov., sp. nov., Mesoterricola sediminis sp. nov., Geothrix oryzae sp. nov., Geothrix edaphica sp. nov., Geothrix rubra sp. nov., and Geothrix limicola sp. nov., six novel members of Acidobacteriota isolated from soils.</title>
        <authorList>
            <person name="Itoh H."/>
            <person name="Sugisawa Y."/>
            <person name="Mise K."/>
            <person name="Xu Z."/>
            <person name="Kuniyasu M."/>
            <person name="Ushijima N."/>
            <person name="Kawano K."/>
            <person name="Kobayashi E."/>
            <person name="Shiratori Y."/>
            <person name="Masuda Y."/>
            <person name="Senoo K."/>
        </authorList>
    </citation>
    <scope>NUCLEOTIDE SEQUENCE [LARGE SCALE GENOMIC DNA]</scope>
    <source>
        <strain evidence="1 2">Red803</strain>
    </source>
</reference>
<accession>A0ABQ5Q2A3</accession>
<name>A0ABQ5Q2A3_9BACT</name>
<evidence type="ECO:0000313" key="2">
    <source>
        <dbReference type="Proteomes" id="UP001165089"/>
    </source>
</evidence>
<keyword evidence="2" id="KW-1185">Reference proteome</keyword>
<dbReference type="RefSeq" id="WP_285722042.1">
    <property type="nucleotide sequence ID" value="NZ_BSDD01000001.1"/>
</dbReference>
<organism evidence="1 2">
    <name type="scientific">Geothrix rubra</name>
    <dbReference type="NCBI Taxonomy" id="2927977"/>
    <lineage>
        <taxon>Bacteria</taxon>
        <taxon>Pseudomonadati</taxon>
        <taxon>Acidobacteriota</taxon>
        <taxon>Holophagae</taxon>
        <taxon>Holophagales</taxon>
        <taxon>Holophagaceae</taxon>
        <taxon>Geothrix</taxon>
    </lineage>
</organism>
<gene>
    <name evidence="1" type="ORF">GETHPA_00840</name>
</gene>
<sequence>MRRVLPAAALVLLAACQPQPRGPVRYGPWEEGLTLAYEDPSVPEPQRTQQRLQLRVGRASFPTDGDGTVRLDYTSYQGSLTLVLHHHAGGIALVGPDGKSLAQLLPEGFPRTQAWEDHGTAYQVVGRGTWDGAALLPATSSRVGVWVEARPARGPLRRTLYLPDLGEVESTELRGGEWIPVNRLVGRGFTDLPISGRP</sequence>
<comment type="caution">
    <text evidence="1">The sequence shown here is derived from an EMBL/GenBank/DDBJ whole genome shotgun (WGS) entry which is preliminary data.</text>
</comment>